<dbReference type="PANTHER" id="PTHR12891">
    <property type="entry name" value="DNA REPAIR/TRANSCRIPTION PROTEIN MET18/MMS19"/>
    <property type="match status" value="1"/>
</dbReference>
<dbReference type="PANTHER" id="PTHR12891:SF0">
    <property type="entry name" value="MMS19 NUCLEOTIDE EXCISION REPAIR PROTEIN HOMOLOG"/>
    <property type="match status" value="1"/>
</dbReference>
<organism evidence="3 4">
    <name type="scientific">Phyllachora maydis</name>
    <dbReference type="NCBI Taxonomy" id="1825666"/>
    <lineage>
        <taxon>Eukaryota</taxon>
        <taxon>Fungi</taxon>
        <taxon>Dikarya</taxon>
        <taxon>Ascomycota</taxon>
        <taxon>Pezizomycotina</taxon>
        <taxon>Sordariomycetes</taxon>
        <taxon>Sordariomycetidae</taxon>
        <taxon>Phyllachorales</taxon>
        <taxon>Phyllachoraceae</taxon>
        <taxon>Phyllachora</taxon>
    </lineage>
</organism>
<dbReference type="GO" id="GO:0005634">
    <property type="term" value="C:nucleus"/>
    <property type="evidence" value="ECO:0007669"/>
    <property type="project" value="UniProtKB-SubCell"/>
</dbReference>
<dbReference type="SUPFAM" id="SSF48371">
    <property type="entry name" value="ARM repeat"/>
    <property type="match status" value="1"/>
</dbReference>
<dbReference type="InterPro" id="IPR039920">
    <property type="entry name" value="MMS19"/>
</dbReference>
<dbReference type="GO" id="GO:0006281">
    <property type="term" value="P:DNA repair"/>
    <property type="evidence" value="ECO:0007669"/>
    <property type="project" value="UniProtKB-UniRule"/>
</dbReference>
<evidence type="ECO:0000259" key="2">
    <source>
        <dbReference type="Pfam" id="PF14500"/>
    </source>
</evidence>
<protein>
    <recommendedName>
        <fullName evidence="1">MMS19 nucleotide excision repair protein</fullName>
    </recommendedName>
</protein>
<comment type="caution">
    <text evidence="3">The sequence shown here is derived from an EMBL/GenBank/DDBJ whole genome shotgun (WGS) entry which is preliminary data.</text>
</comment>
<dbReference type="InterPro" id="IPR029240">
    <property type="entry name" value="MMS19_N"/>
</dbReference>
<dbReference type="Proteomes" id="UP001217918">
    <property type="component" value="Unassembled WGS sequence"/>
</dbReference>
<dbReference type="GO" id="GO:0016226">
    <property type="term" value="P:iron-sulfur cluster assembly"/>
    <property type="evidence" value="ECO:0007669"/>
    <property type="project" value="UniProtKB-UniRule"/>
</dbReference>
<comment type="similarity">
    <text evidence="1">Belongs to the MET18/MMS19 family.</text>
</comment>
<evidence type="ECO:0000256" key="1">
    <source>
        <dbReference type="RuleBase" id="RU367072"/>
    </source>
</evidence>
<comment type="function">
    <text evidence="1">Key component of the cytosolic iron-sulfur protein assembly (CIA) complex, a multiprotein complex that mediates the incorporation of iron-sulfur cluster into apoproteins specifically involved in DNA metabolism and genomic integrity. In the CIA complex, MMS19 acts as an adapter between early-acting CIA components and a subset of cellular target iron-sulfur proteins.</text>
</comment>
<dbReference type="GO" id="GO:0097361">
    <property type="term" value="C:cytosolic [4Fe-4S] assembly targeting complex"/>
    <property type="evidence" value="ECO:0007669"/>
    <property type="project" value="UniProtKB-UniRule"/>
</dbReference>
<dbReference type="GO" id="GO:0051604">
    <property type="term" value="P:protein maturation"/>
    <property type="evidence" value="ECO:0007669"/>
    <property type="project" value="UniProtKB-UniRule"/>
</dbReference>
<dbReference type="AlphaFoldDB" id="A0AAD9MA67"/>
<keyword evidence="4" id="KW-1185">Reference proteome</keyword>
<comment type="subcellular location">
    <subcellularLocation>
        <location evidence="1">Nucleus</location>
    </subcellularLocation>
</comment>
<keyword evidence="1" id="KW-0539">Nucleus</keyword>
<keyword evidence="1" id="KW-0227">DNA damage</keyword>
<sequence length="493" mass="54179">MVDFQALARQYVAEESEQVRDQLALSASSAISEAHAGTTAVGNWASSIQQWITVADDGVVDVDSRTKALRFLAHTLEHLNPRLLRDFQVQFLCTFFGSMFSVDPRAGIAPSTRALWSLCRMRNYSPAMGAQIVSQVLLLGDDFSKQPTPARWEVYELLLRLFEDDRVLGELEHVFGPSAGCIVDLIRLCQREREPSSLLSYLTILRRLISAYAASPDVDEELFRAFSNYFPISLNNKISSTAVTTTELKVALRACFSAHQRLASLAFPFLLGKLDISEPASREVDNVSTKVDILQTIQAKAYGTAQSVAQKTDALSLLQLFLRGRQSLLKKDEPRDVAARVLALSEVAFRLEDIWTEDLAPLLSDAPWDTSSDVLGQVLRTAALLASQQSLTETGAAVQSCSRSTYDAMIKVLGSHLFTNRENGHSVMEGLYAPDGKALSFICDAQVFETIPQGVAAARAAVGSTSAVLRAQLRWHCTSLPVPWLVRTTTSCN</sequence>
<gene>
    <name evidence="3" type="ORF">P8C59_004229</name>
</gene>
<evidence type="ECO:0000313" key="4">
    <source>
        <dbReference type="Proteomes" id="UP001217918"/>
    </source>
</evidence>
<keyword evidence="1" id="KW-0234">DNA repair</keyword>
<dbReference type="Pfam" id="PF14500">
    <property type="entry name" value="MMS19_N"/>
    <property type="match status" value="1"/>
</dbReference>
<evidence type="ECO:0000313" key="3">
    <source>
        <dbReference type="EMBL" id="KAK2069674.1"/>
    </source>
</evidence>
<proteinExistence type="inferred from homology"/>
<accession>A0AAD9MA67</accession>
<dbReference type="EMBL" id="JAQQPM010000003">
    <property type="protein sequence ID" value="KAK2069674.1"/>
    <property type="molecule type" value="Genomic_DNA"/>
</dbReference>
<feature type="domain" description="MMS19 N-terminal" evidence="2">
    <location>
        <begin position="61"/>
        <end position="301"/>
    </location>
</feature>
<reference evidence="3" key="1">
    <citation type="journal article" date="2023" name="Mol. Plant Microbe Interact.">
        <title>Elucidating the Obligate Nature and Biological Capacity of an Invasive Fungal Corn Pathogen.</title>
        <authorList>
            <person name="MacCready J.S."/>
            <person name="Roggenkamp E.M."/>
            <person name="Gdanetz K."/>
            <person name="Chilvers M.I."/>
        </authorList>
    </citation>
    <scope>NUCLEOTIDE SEQUENCE</scope>
    <source>
        <strain evidence="3">PM02</strain>
    </source>
</reference>
<dbReference type="InterPro" id="IPR016024">
    <property type="entry name" value="ARM-type_fold"/>
</dbReference>
<name>A0AAD9MA67_9PEZI</name>